<keyword evidence="2" id="KW-1185">Reference proteome</keyword>
<accession>A0ABV5VZ26</accession>
<dbReference type="RefSeq" id="WP_344901733.1">
    <property type="nucleotide sequence ID" value="NZ_BAAAYO010000001.1"/>
</dbReference>
<organism evidence="1 2">
    <name type="scientific">Paenibacillus hodogayensis</name>
    <dbReference type="NCBI Taxonomy" id="279208"/>
    <lineage>
        <taxon>Bacteria</taxon>
        <taxon>Bacillati</taxon>
        <taxon>Bacillota</taxon>
        <taxon>Bacilli</taxon>
        <taxon>Bacillales</taxon>
        <taxon>Paenibacillaceae</taxon>
        <taxon>Paenibacillus</taxon>
    </lineage>
</organism>
<reference evidence="1 2" key="1">
    <citation type="submission" date="2024-09" db="EMBL/GenBank/DDBJ databases">
        <authorList>
            <person name="Sun Q."/>
            <person name="Mori K."/>
        </authorList>
    </citation>
    <scope>NUCLEOTIDE SEQUENCE [LARGE SCALE GENOMIC DNA]</scope>
    <source>
        <strain evidence="1 2">JCM 12520</strain>
    </source>
</reference>
<name>A0ABV5VZ26_9BACL</name>
<evidence type="ECO:0000313" key="1">
    <source>
        <dbReference type="EMBL" id="MFB9753323.1"/>
    </source>
</evidence>
<protein>
    <recommendedName>
        <fullName evidence="3">Heparin-sulfate lyase N-terminal domain-containing protein</fullName>
    </recommendedName>
</protein>
<comment type="caution">
    <text evidence="1">The sequence shown here is derived from an EMBL/GenBank/DDBJ whole genome shotgun (WGS) entry which is preliminary data.</text>
</comment>
<sequence length="1089" mass="123020">MEKALHYRGEPLTIILEDVLEHPFFLWPRTLISYRLSSDVELAPGSMTLLEATEAGVVKVDFQLVPAGERESVPDYWLRFFTDLPSGGCRVYTLSASAEPPGDARAAGETGEGRIRVKRQQGERIFDNGCMQVGIPERWFAPGGAEAEEGPGYLYRLGRSGGWLGEVRPHGFRAPRVCAEVIEEGPLAVELHMTCRGEEGCYQVRLRLIQGMVFLELDERMSGFDEATDAWLETVWSGFHPTHRYAPNRPFHAREEEAGFGRYPFEEIGRRVTDTHMELKVQPEGGTELPFCLLPYEPWPAFQRQNMASFWDEQGMDSIGIFIRRPENWDDGAYSIWSSSRRLAVSYHWQDGRLTWKHPLRQGTRSIAVCCYDHRLDIGEVERLERLWREAASQGRSCPRGPASYTLWLQQWYDLLSLDKVKDWTLDYPENAGHPGPVFTAGKLANVEALEKMLAASELVNGLALYGPCQDAGFSPVPSRAIYGEWIDAYDRLRATFSPKQRRRITGMYLLMGYLHASEDYMPMRHMLAGHPNFLADVKGVPALMAVLFPEHPCASAWTELFERSLELNLRYHVRADRPEVEAVGGRWTENIGCYLWAFLKPVLRTAYLLRYHYDGGARLHRPELARLARWILNSLTSPWSPDGSGQAVSPTRRRRMLLPQGAHARRKLPPWSFRQLAHELIDYDRETSEAILSVTEPDDPDFEAVSFSAWDIMRGRYPDSRGKPPSLHSVKHTGYGLALRSGVGLPEEAFVMLQQLDRGHNYRWGVSGQGGCGVLYYYAAGRAYSHNGHEDVGDDRLADTDLCTSFGVFKQGAYRSIGPHALHRPLLALGTVQFGELTPEPHTGTTAGGAAVSPWPDYVSRSVMMVGTDYIVLSDFVFNESVYRRFSWFVHRDEPFPHIHRILGGVAKRTELVTEATRGIWLDGAGDFIVLVAPREALAPEPTDYGCRLSAPGWTDLVFRRQHPFRWEGEGAGFAGTAGWIRKEEERIRVALIRGSEIRCGELQLRWPEGGDSAVELTLEADGAWQAVCRTDGARELELRFPPSDPSIFCTRRLYMDGSPCPNERVRPIPEGLILRFPQQGVYRLAFG</sequence>
<evidence type="ECO:0000313" key="2">
    <source>
        <dbReference type="Proteomes" id="UP001589619"/>
    </source>
</evidence>
<dbReference type="Proteomes" id="UP001589619">
    <property type="component" value="Unassembled WGS sequence"/>
</dbReference>
<proteinExistence type="predicted"/>
<dbReference type="EMBL" id="JBHMAG010000012">
    <property type="protein sequence ID" value="MFB9753323.1"/>
    <property type="molecule type" value="Genomic_DNA"/>
</dbReference>
<gene>
    <name evidence="1" type="ORF">ACFFNY_17300</name>
</gene>
<evidence type="ECO:0008006" key="3">
    <source>
        <dbReference type="Google" id="ProtNLM"/>
    </source>
</evidence>